<sequence length="403" mass="42220">MNQDLSATEAARILGVSLATLYSYVSRGLLTPGVAQAGRRKRYPRDEVLRLAARKADGKRGGHQVAAAMNWGTPVLETRISRIADGRLHYRGHDVLTLAASATLEQVACLLWDDGGTDYFAADNAATTLATNADALRASAIAGSAQQLSPLEAAMCALPLHARTMSAQPDDAHGRFITGAGLMRLLAATLLNRAPSVQPLHLQIAQAWHADATQAEWIRAALVLLADHELNASTFTVRCVASTGASPAAALSAGLAALSGAQHGGGSTLARTMLETALTSDNMERSIATYFSGRDPSLAGYSHPLYPQGDPRAAYLLNAMSPWPQARTVLAAGEQAAVHLGMPPNADLALAAMSIVCDWPPAAGEILFALARSAGWIAHAAEQIADGGVIRPRARYIGNYPAA</sequence>
<dbReference type="InterPro" id="IPR002020">
    <property type="entry name" value="Citrate_synthase"/>
</dbReference>
<keyword evidence="7" id="KW-1185">Reference proteome</keyword>
<dbReference type="Gene3D" id="1.10.1660.10">
    <property type="match status" value="1"/>
</dbReference>
<evidence type="ECO:0000259" key="5">
    <source>
        <dbReference type="Pfam" id="PF12728"/>
    </source>
</evidence>
<accession>A0A843S960</accession>
<dbReference type="EMBL" id="WHUF01000004">
    <property type="protein sequence ID" value="MQA20985.1"/>
    <property type="molecule type" value="Genomic_DNA"/>
</dbReference>
<evidence type="ECO:0000313" key="6">
    <source>
        <dbReference type="EMBL" id="MQA20985.1"/>
    </source>
</evidence>
<evidence type="ECO:0000256" key="3">
    <source>
        <dbReference type="ARBA" id="ARBA00012972"/>
    </source>
</evidence>
<keyword evidence="4" id="KW-0808">Transferase</keyword>
<dbReference type="Gene3D" id="1.10.580.10">
    <property type="entry name" value="Citrate Synthase, domain 1"/>
    <property type="match status" value="1"/>
</dbReference>
<dbReference type="SUPFAM" id="SSF48256">
    <property type="entry name" value="Citrate synthase"/>
    <property type="match status" value="1"/>
</dbReference>
<dbReference type="RefSeq" id="WP_152806108.1">
    <property type="nucleotide sequence ID" value="NZ_WHUF01000004.1"/>
</dbReference>
<comment type="similarity">
    <text evidence="2">Belongs to the citrate synthase family.</text>
</comment>
<dbReference type="Pfam" id="PF12728">
    <property type="entry name" value="HTH_17"/>
    <property type="match status" value="1"/>
</dbReference>
<dbReference type="PANTHER" id="PTHR11739">
    <property type="entry name" value="CITRATE SYNTHASE"/>
    <property type="match status" value="1"/>
</dbReference>
<dbReference type="InterPro" id="IPR016143">
    <property type="entry name" value="Citrate_synth-like_sm_a-sub"/>
</dbReference>
<dbReference type="EC" id="2.3.3.16" evidence="3"/>
<feature type="domain" description="Helix-turn-helix" evidence="5">
    <location>
        <begin position="5"/>
        <end position="55"/>
    </location>
</feature>
<dbReference type="GO" id="GO:0005829">
    <property type="term" value="C:cytosol"/>
    <property type="evidence" value="ECO:0007669"/>
    <property type="project" value="TreeGrafter"/>
</dbReference>
<dbReference type="GO" id="GO:0005975">
    <property type="term" value="P:carbohydrate metabolic process"/>
    <property type="evidence" value="ECO:0007669"/>
    <property type="project" value="TreeGrafter"/>
</dbReference>
<evidence type="ECO:0000256" key="4">
    <source>
        <dbReference type="ARBA" id="ARBA00022679"/>
    </source>
</evidence>
<comment type="pathway">
    <text evidence="1">Carbohydrate metabolism; tricarboxylic acid cycle; isocitrate from oxaloacetate: step 1/2.</text>
</comment>
<dbReference type="GO" id="GO:0036440">
    <property type="term" value="F:citrate synthase activity"/>
    <property type="evidence" value="ECO:0007669"/>
    <property type="project" value="UniProtKB-EC"/>
</dbReference>
<proteinExistence type="inferred from homology"/>
<dbReference type="AlphaFoldDB" id="A0A843S960"/>
<dbReference type="SUPFAM" id="SSF46955">
    <property type="entry name" value="Putative DNA-binding domain"/>
    <property type="match status" value="1"/>
</dbReference>
<evidence type="ECO:0000256" key="1">
    <source>
        <dbReference type="ARBA" id="ARBA00004751"/>
    </source>
</evidence>
<dbReference type="Proteomes" id="UP000444318">
    <property type="component" value="Unassembled WGS sequence"/>
</dbReference>
<reference evidence="6 7" key="1">
    <citation type="submission" date="2019-10" db="EMBL/GenBank/DDBJ databases">
        <title>Two novel species isolated from a subtropical stream in China.</title>
        <authorList>
            <person name="Lu H."/>
        </authorList>
    </citation>
    <scope>NUCLEOTIDE SEQUENCE [LARGE SCALE GENOMIC DNA]</scope>
    <source>
        <strain evidence="6 7">FT103W</strain>
    </source>
</reference>
<organism evidence="6 7">
    <name type="scientific">Rugamonas rivuli</name>
    <dbReference type="NCBI Taxonomy" id="2743358"/>
    <lineage>
        <taxon>Bacteria</taxon>
        <taxon>Pseudomonadati</taxon>
        <taxon>Pseudomonadota</taxon>
        <taxon>Betaproteobacteria</taxon>
        <taxon>Burkholderiales</taxon>
        <taxon>Oxalobacteraceae</taxon>
        <taxon>Telluria group</taxon>
        <taxon>Rugamonas</taxon>
    </lineage>
</organism>
<gene>
    <name evidence="6" type="ORF">GEV01_15805</name>
</gene>
<dbReference type="InterPro" id="IPR036969">
    <property type="entry name" value="Citrate_synthase_sf"/>
</dbReference>
<dbReference type="CDD" id="cd06102">
    <property type="entry name" value="citrate_synt_like_2"/>
    <property type="match status" value="1"/>
</dbReference>
<name>A0A843S960_9BURK</name>
<evidence type="ECO:0000313" key="7">
    <source>
        <dbReference type="Proteomes" id="UP000444318"/>
    </source>
</evidence>
<dbReference type="UniPathway" id="UPA00223">
    <property type="reaction ID" value="UER00717"/>
</dbReference>
<dbReference type="InterPro" id="IPR016142">
    <property type="entry name" value="Citrate_synth-like_lrg_a-sub"/>
</dbReference>
<dbReference type="Gene3D" id="1.10.230.10">
    <property type="entry name" value="Cytochrome P450-Terp, domain 2"/>
    <property type="match status" value="1"/>
</dbReference>
<dbReference type="GO" id="GO:0006099">
    <property type="term" value="P:tricarboxylic acid cycle"/>
    <property type="evidence" value="ECO:0007669"/>
    <property type="project" value="UniProtKB-UniPathway"/>
</dbReference>
<evidence type="ECO:0000256" key="2">
    <source>
        <dbReference type="ARBA" id="ARBA00010566"/>
    </source>
</evidence>
<dbReference type="PRINTS" id="PR00143">
    <property type="entry name" value="CITRTSNTHASE"/>
</dbReference>
<dbReference type="PANTHER" id="PTHR11739:SF4">
    <property type="entry name" value="CITRATE SYNTHASE, PEROXISOMAL"/>
    <property type="match status" value="1"/>
</dbReference>
<comment type="caution">
    <text evidence="6">The sequence shown here is derived from an EMBL/GenBank/DDBJ whole genome shotgun (WGS) entry which is preliminary data.</text>
</comment>
<dbReference type="Pfam" id="PF00285">
    <property type="entry name" value="Citrate_synt"/>
    <property type="match status" value="1"/>
</dbReference>
<dbReference type="InterPro" id="IPR009061">
    <property type="entry name" value="DNA-bd_dom_put_sf"/>
</dbReference>
<protein>
    <recommendedName>
        <fullName evidence="3">citrate synthase (unknown stereospecificity)</fullName>
        <ecNumber evidence="3">2.3.3.16</ecNumber>
    </recommendedName>
</protein>
<dbReference type="InterPro" id="IPR041657">
    <property type="entry name" value="HTH_17"/>
</dbReference>